<sequence>MDLNNNKEANVNANKITASRSMVSQDSNGMKQKGKHPIGQTREAKLPRTPPNLPNQERSKQIKIGGSTSMSGQLDCSVINPMQTSYQIQNHLGLSSASFGNFIFPPGVLPPPDGQNMVYLLYVPYFSPPTPNTSIPPSSLINEGTI</sequence>
<proteinExistence type="predicted"/>
<evidence type="ECO:0000313" key="3">
    <source>
        <dbReference type="Proteomes" id="UP000729402"/>
    </source>
</evidence>
<gene>
    <name evidence="2" type="ORF">GUJ93_ZPchr0001g31591</name>
</gene>
<comment type="caution">
    <text evidence="2">The sequence shown here is derived from an EMBL/GenBank/DDBJ whole genome shotgun (WGS) entry which is preliminary data.</text>
</comment>
<feature type="compositionally biased region" description="Polar residues" evidence="1">
    <location>
        <begin position="16"/>
        <end position="30"/>
    </location>
</feature>
<protein>
    <submittedName>
        <fullName evidence="2">Uncharacterized protein</fullName>
    </submittedName>
</protein>
<reference evidence="2" key="2">
    <citation type="submission" date="2021-02" db="EMBL/GenBank/DDBJ databases">
        <authorList>
            <person name="Kimball J.A."/>
            <person name="Haas M.W."/>
            <person name="Macchietto M."/>
            <person name="Kono T."/>
            <person name="Duquette J."/>
            <person name="Shao M."/>
        </authorList>
    </citation>
    <scope>NUCLEOTIDE SEQUENCE</scope>
    <source>
        <tissue evidence="2">Fresh leaf tissue</tissue>
    </source>
</reference>
<dbReference type="AlphaFoldDB" id="A0A8J5V7U8"/>
<evidence type="ECO:0000256" key="1">
    <source>
        <dbReference type="SAM" id="MobiDB-lite"/>
    </source>
</evidence>
<dbReference type="OrthoDB" id="696595at2759"/>
<dbReference type="EMBL" id="JAAALK010000288">
    <property type="protein sequence ID" value="KAG8053295.1"/>
    <property type="molecule type" value="Genomic_DNA"/>
</dbReference>
<name>A0A8J5V7U8_ZIZPA</name>
<feature type="compositionally biased region" description="Low complexity" evidence="1">
    <location>
        <begin position="1"/>
        <end position="15"/>
    </location>
</feature>
<organism evidence="2 3">
    <name type="scientific">Zizania palustris</name>
    <name type="common">Northern wild rice</name>
    <dbReference type="NCBI Taxonomy" id="103762"/>
    <lineage>
        <taxon>Eukaryota</taxon>
        <taxon>Viridiplantae</taxon>
        <taxon>Streptophyta</taxon>
        <taxon>Embryophyta</taxon>
        <taxon>Tracheophyta</taxon>
        <taxon>Spermatophyta</taxon>
        <taxon>Magnoliopsida</taxon>
        <taxon>Liliopsida</taxon>
        <taxon>Poales</taxon>
        <taxon>Poaceae</taxon>
        <taxon>BOP clade</taxon>
        <taxon>Oryzoideae</taxon>
        <taxon>Oryzeae</taxon>
        <taxon>Zizaniinae</taxon>
        <taxon>Zizania</taxon>
    </lineage>
</organism>
<accession>A0A8J5V7U8</accession>
<dbReference type="Proteomes" id="UP000729402">
    <property type="component" value="Unassembled WGS sequence"/>
</dbReference>
<reference evidence="2" key="1">
    <citation type="journal article" date="2021" name="bioRxiv">
        <title>Whole Genome Assembly and Annotation of Northern Wild Rice, Zizania palustris L., Supports a Whole Genome Duplication in the Zizania Genus.</title>
        <authorList>
            <person name="Haas M."/>
            <person name="Kono T."/>
            <person name="Macchietto M."/>
            <person name="Millas R."/>
            <person name="McGilp L."/>
            <person name="Shao M."/>
            <person name="Duquette J."/>
            <person name="Hirsch C.N."/>
            <person name="Kimball J."/>
        </authorList>
    </citation>
    <scope>NUCLEOTIDE SEQUENCE</scope>
    <source>
        <tissue evidence="2">Fresh leaf tissue</tissue>
    </source>
</reference>
<evidence type="ECO:0000313" key="2">
    <source>
        <dbReference type="EMBL" id="KAG8053295.1"/>
    </source>
</evidence>
<keyword evidence="3" id="KW-1185">Reference proteome</keyword>
<feature type="region of interest" description="Disordered" evidence="1">
    <location>
        <begin position="1"/>
        <end position="58"/>
    </location>
</feature>